<sequence>MCVLSVSVWFLAFIFNIDVHFKESSSIQLLVKKKYIVVKYIALLNIANINTSSMTALTGLQCECWICGMLFISIFIIYSMAVIFFAHGKFVYFSIVFV</sequence>
<keyword evidence="2" id="KW-1185">Reference proteome</keyword>
<gene>
    <name evidence="1" type="ordered locus">Ecaj_0745</name>
</gene>
<evidence type="ECO:0000313" key="2">
    <source>
        <dbReference type="Proteomes" id="UP000000435"/>
    </source>
</evidence>
<protein>
    <submittedName>
        <fullName evidence="1">Uncharacterized protein</fullName>
    </submittedName>
</protein>
<proteinExistence type="predicted"/>
<dbReference type="EMBL" id="CP000107">
    <property type="protein sequence ID" value="AAZ68777.1"/>
    <property type="molecule type" value="Genomic_DNA"/>
</dbReference>
<reference evidence="2" key="1">
    <citation type="journal article" date="2006" name="J. Bacteriol.">
        <title>The genome of the obligately intracellular bacterium Ehrlichia canis reveals themes of complex membrane structure and immune evasion strategies.</title>
        <authorList>
            <person name="Mavromatis K."/>
            <person name="Doyle C.K."/>
            <person name="Lykidis A."/>
            <person name="Ivanova N."/>
            <person name="Francino M.P."/>
            <person name="Chain P."/>
            <person name="Shin M."/>
            <person name="Malfatti S."/>
            <person name="Larimer F."/>
            <person name="Copeland A."/>
            <person name="Detter J.C."/>
            <person name="Land M."/>
            <person name="Richardson P.M."/>
            <person name="Yu X.J."/>
            <person name="Walker D.H."/>
            <person name="McBride J.W."/>
            <person name="Kyrpides N.C."/>
        </authorList>
    </citation>
    <scope>NUCLEOTIDE SEQUENCE [LARGE SCALE GENOMIC DNA]</scope>
    <source>
        <strain evidence="2">Jake</strain>
    </source>
</reference>
<organism evidence="1 2">
    <name type="scientific">Ehrlichia canis (strain Jake)</name>
    <dbReference type="NCBI Taxonomy" id="269484"/>
    <lineage>
        <taxon>Bacteria</taxon>
        <taxon>Pseudomonadati</taxon>
        <taxon>Pseudomonadota</taxon>
        <taxon>Alphaproteobacteria</taxon>
        <taxon>Rickettsiales</taxon>
        <taxon>Anaplasmataceae</taxon>
        <taxon>Ehrlichia</taxon>
    </lineage>
</organism>
<accession>A0ACA6AWN2</accession>
<dbReference type="Proteomes" id="UP000000435">
    <property type="component" value="Chromosome"/>
</dbReference>
<name>A0ACA6AWN2_EHRCJ</name>
<evidence type="ECO:0000313" key="1">
    <source>
        <dbReference type="EMBL" id="AAZ68777.1"/>
    </source>
</evidence>